<reference evidence="2" key="1">
    <citation type="journal article" date="2014" name="Front. Microbiol.">
        <title>High frequency of phylogenetically diverse reductive dehalogenase-homologous genes in deep subseafloor sedimentary metagenomes.</title>
        <authorList>
            <person name="Kawai M."/>
            <person name="Futagami T."/>
            <person name="Toyoda A."/>
            <person name="Takaki Y."/>
            <person name="Nishi S."/>
            <person name="Hori S."/>
            <person name="Arai W."/>
            <person name="Tsubouchi T."/>
            <person name="Morono Y."/>
            <person name="Uchiyama I."/>
            <person name="Ito T."/>
            <person name="Fujiyama A."/>
            <person name="Inagaki F."/>
            <person name="Takami H."/>
        </authorList>
    </citation>
    <scope>NUCLEOTIDE SEQUENCE</scope>
    <source>
        <strain evidence="2">Expedition CK06-06</strain>
    </source>
</reference>
<evidence type="ECO:0000313" key="2">
    <source>
        <dbReference type="EMBL" id="GAG36980.1"/>
    </source>
</evidence>
<gene>
    <name evidence="2" type="ORF">S01H1_63608</name>
</gene>
<dbReference type="InterPro" id="IPR023155">
    <property type="entry name" value="Cyt_c-552/4"/>
</dbReference>
<feature type="non-terminal residue" evidence="2">
    <location>
        <position position="252"/>
    </location>
</feature>
<sequence length="252" mass="28516">ELIVVAATIGAGLWLVFGKSASSRPEAIAAPKAPDVDYLWDEVPDEIRESRLDSGTTSNIRLADYAGPESCKECHKKNYKSWSQHSHRWMNAEANEQTVKADFSGNAHVDYMGGRASFYTEDGEYRVQMERGDIRRTYKVVQTIGSRFFQSVVGRLLEGPEPPGDPVWSVNLHIPFTYWLDRKEWIPETHVGLELPDGERTDLFGEKGQVIHYANGCATCHTTPPMGDWLMSRNSIYRVSHFTPRSFAFLTK</sequence>
<dbReference type="EMBL" id="BARS01041878">
    <property type="protein sequence ID" value="GAG36980.1"/>
    <property type="molecule type" value="Genomic_DNA"/>
</dbReference>
<feature type="non-terminal residue" evidence="2">
    <location>
        <position position="1"/>
    </location>
</feature>
<feature type="domain" description="Cytochrome c-552/4" evidence="1">
    <location>
        <begin position="70"/>
        <end position="99"/>
    </location>
</feature>
<evidence type="ECO:0000259" key="1">
    <source>
        <dbReference type="Pfam" id="PF13435"/>
    </source>
</evidence>
<name>X0X1U3_9ZZZZ</name>
<dbReference type="Pfam" id="PF13435">
    <property type="entry name" value="Cytochrome_C554"/>
    <property type="match status" value="1"/>
</dbReference>
<comment type="caution">
    <text evidence="2">The sequence shown here is derived from an EMBL/GenBank/DDBJ whole genome shotgun (WGS) entry which is preliminary data.</text>
</comment>
<dbReference type="InterPro" id="IPR036280">
    <property type="entry name" value="Multihaem_cyt_sf"/>
</dbReference>
<protein>
    <recommendedName>
        <fullName evidence="1">Cytochrome c-552/4 domain-containing protein</fullName>
    </recommendedName>
</protein>
<dbReference type="SUPFAM" id="SSF48695">
    <property type="entry name" value="Multiheme cytochromes"/>
    <property type="match status" value="1"/>
</dbReference>
<dbReference type="AlphaFoldDB" id="X0X1U3"/>
<proteinExistence type="predicted"/>
<organism evidence="2">
    <name type="scientific">marine sediment metagenome</name>
    <dbReference type="NCBI Taxonomy" id="412755"/>
    <lineage>
        <taxon>unclassified sequences</taxon>
        <taxon>metagenomes</taxon>
        <taxon>ecological metagenomes</taxon>
    </lineage>
</organism>
<accession>X0X1U3</accession>